<dbReference type="GO" id="GO:0008270">
    <property type="term" value="F:zinc ion binding"/>
    <property type="evidence" value="ECO:0007669"/>
    <property type="project" value="UniProtKB-KW"/>
</dbReference>
<name>A0A9W9DKN4_9AGAR</name>
<comment type="caution">
    <text evidence="6">The sequence shown here is derived from an EMBL/GenBank/DDBJ whole genome shotgun (WGS) entry which is preliminary data.</text>
</comment>
<dbReference type="PROSITE" id="PS50865">
    <property type="entry name" value="ZF_MYND_2"/>
    <property type="match status" value="1"/>
</dbReference>
<protein>
    <recommendedName>
        <fullName evidence="5">MYND-type domain-containing protein</fullName>
    </recommendedName>
</protein>
<dbReference type="InterPro" id="IPR002893">
    <property type="entry name" value="Znf_MYND"/>
</dbReference>
<gene>
    <name evidence="6" type="ORF">C8J55DRAFT_518950</name>
</gene>
<keyword evidence="2 4" id="KW-0863">Zinc-finger</keyword>
<evidence type="ECO:0000256" key="2">
    <source>
        <dbReference type="ARBA" id="ARBA00022771"/>
    </source>
</evidence>
<reference evidence="6" key="2">
    <citation type="journal article" date="2023" name="Proc. Natl. Acad. Sci. U.S.A.">
        <title>A global phylogenomic analysis of the shiitake genus Lentinula.</title>
        <authorList>
            <person name="Sierra-Patev S."/>
            <person name="Min B."/>
            <person name="Naranjo-Ortiz M."/>
            <person name="Looney B."/>
            <person name="Konkel Z."/>
            <person name="Slot J.C."/>
            <person name="Sakamoto Y."/>
            <person name="Steenwyk J.L."/>
            <person name="Rokas A."/>
            <person name="Carro J."/>
            <person name="Camarero S."/>
            <person name="Ferreira P."/>
            <person name="Molpeceres G."/>
            <person name="Ruiz-Duenas F.J."/>
            <person name="Serrano A."/>
            <person name="Henrissat B."/>
            <person name="Drula E."/>
            <person name="Hughes K.W."/>
            <person name="Mata J.L."/>
            <person name="Ishikawa N.K."/>
            <person name="Vargas-Isla R."/>
            <person name="Ushijima S."/>
            <person name="Smith C.A."/>
            <person name="Donoghue J."/>
            <person name="Ahrendt S."/>
            <person name="Andreopoulos W."/>
            <person name="He G."/>
            <person name="LaButti K."/>
            <person name="Lipzen A."/>
            <person name="Ng V."/>
            <person name="Riley R."/>
            <person name="Sandor L."/>
            <person name="Barry K."/>
            <person name="Martinez A.T."/>
            <person name="Xiao Y."/>
            <person name="Gibbons J.G."/>
            <person name="Terashima K."/>
            <person name="Grigoriev I.V."/>
            <person name="Hibbett D."/>
        </authorList>
    </citation>
    <scope>NUCLEOTIDE SEQUENCE</scope>
    <source>
        <strain evidence="6">Sp2 HRB7682 ss15</strain>
    </source>
</reference>
<proteinExistence type="predicted"/>
<evidence type="ECO:0000256" key="3">
    <source>
        <dbReference type="ARBA" id="ARBA00022833"/>
    </source>
</evidence>
<dbReference type="Pfam" id="PF01753">
    <property type="entry name" value="zf-MYND"/>
    <property type="match status" value="1"/>
</dbReference>
<evidence type="ECO:0000313" key="7">
    <source>
        <dbReference type="Proteomes" id="UP001150238"/>
    </source>
</evidence>
<evidence type="ECO:0000256" key="4">
    <source>
        <dbReference type="PROSITE-ProRule" id="PRU00134"/>
    </source>
</evidence>
<evidence type="ECO:0000313" key="6">
    <source>
        <dbReference type="EMBL" id="KAJ4474111.1"/>
    </source>
</evidence>
<accession>A0A9W9DKN4</accession>
<dbReference type="EMBL" id="JANVFS010000024">
    <property type="protein sequence ID" value="KAJ4474111.1"/>
    <property type="molecule type" value="Genomic_DNA"/>
</dbReference>
<dbReference type="Proteomes" id="UP001150238">
    <property type="component" value="Unassembled WGS sequence"/>
</dbReference>
<keyword evidence="1" id="KW-0479">Metal-binding</keyword>
<evidence type="ECO:0000256" key="1">
    <source>
        <dbReference type="ARBA" id="ARBA00022723"/>
    </source>
</evidence>
<reference evidence="6" key="1">
    <citation type="submission" date="2022-08" db="EMBL/GenBank/DDBJ databases">
        <authorList>
            <consortium name="DOE Joint Genome Institute"/>
            <person name="Min B."/>
            <person name="Riley R."/>
            <person name="Sierra-Patev S."/>
            <person name="Naranjo-Ortiz M."/>
            <person name="Looney B."/>
            <person name="Konkel Z."/>
            <person name="Slot J.C."/>
            <person name="Sakamoto Y."/>
            <person name="Steenwyk J.L."/>
            <person name="Rokas A."/>
            <person name="Carro J."/>
            <person name="Camarero S."/>
            <person name="Ferreira P."/>
            <person name="Molpeceres G."/>
            <person name="Ruiz-Duenas F.J."/>
            <person name="Serrano A."/>
            <person name="Henrissat B."/>
            <person name="Drula E."/>
            <person name="Hughes K.W."/>
            <person name="Mata J.L."/>
            <person name="Ishikawa N.K."/>
            <person name="Vargas-Isla R."/>
            <person name="Ushijima S."/>
            <person name="Smith C.A."/>
            <person name="Ahrendt S."/>
            <person name="Andreopoulos W."/>
            <person name="He G."/>
            <person name="Labutti K."/>
            <person name="Lipzen A."/>
            <person name="Ng V."/>
            <person name="Sandor L."/>
            <person name="Barry K."/>
            <person name="Martinez A.T."/>
            <person name="Xiao Y."/>
            <person name="Gibbons J.G."/>
            <person name="Terashima K."/>
            <person name="Hibbett D.S."/>
            <person name="Grigoriev I.V."/>
        </authorList>
    </citation>
    <scope>NUCLEOTIDE SEQUENCE</scope>
    <source>
        <strain evidence="6">Sp2 HRB7682 ss15</strain>
    </source>
</reference>
<evidence type="ECO:0000259" key="5">
    <source>
        <dbReference type="PROSITE" id="PS50865"/>
    </source>
</evidence>
<dbReference type="SUPFAM" id="SSF144232">
    <property type="entry name" value="HIT/MYND zinc finger-like"/>
    <property type="match status" value="1"/>
</dbReference>
<organism evidence="6 7">
    <name type="scientific">Lentinula lateritia</name>
    <dbReference type="NCBI Taxonomy" id="40482"/>
    <lineage>
        <taxon>Eukaryota</taxon>
        <taxon>Fungi</taxon>
        <taxon>Dikarya</taxon>
        <taxon>Basidiomycota</taxon>
        <taxon>Agaricomycotina</taxon>
        <taxon>Agaricomycetes</taxon>
        <taxon>Agaricomycetidae</taxon>
        <taxon>Agaricales</taxon>
        <taxon>Marasmiineae</taxon>
        <taxon>Omphalotaceae</taxon>
        <taxon>Lentinula</taxon>
    </lineage>
</organism>
<dbReference type="AlphaFoldDB" id="A0A9W9DKN4"/>
<feature type="domain" description="MYND-type" evidence="5">
    <location>
        <begin position="429"/>
        <end position="471"/>
    </location>
</feature>
<keyword evidence="3" id="KW-0862">Zinc</keyword>
<dbReference type="Gene3D" id="6.10.140.2220">
    <property type="match status" value="1"/>
</dbReference>
<sequence length="619" mass="70553">MALAGALSKDFLCTLSFSNFIYICSVVFATSLNLPIQMPDTNVPELLRLLNQQPPIIDRRRPLGPEVLRMIEALKYFTRHLLTISSFQTRFDIVESKWRQIWSWLKALLHPVFTDAQLDPCYPDTSRCVLTIFSFLNSVIPPSTPIVGLQKFVLKLFNSPETITILGKVWVFFFTLQWPPSVHQATTQFLVVFSRIIDCTPCETDFRIAVYSACSRSNIFPTWSAATLEVCTQQWSLLDSESQLITASRGLLLAVTTLLFQPLPALHEVDKTLSLVCRLWHRCVETSPIPRYHSNLHFLSIHFLARFLLRLTQGGSNWVVKVLNANLVYLLAKASAWMNSQSSLDSISSIHTVFEELMHQLLVSSVYRSVVCGIRSNMKMVHSQCLEDHLGTGRLRELWADLRSEAYGACARSAQTVCLRKGLELVCSNKDCPDQCLSGKRSAVCSRCRSTAYCSKPCQQQDWLTGHRTVCAHISATQPIHPIDQHRLQKVPVPLGDLERFQLLLRALLQAKARCDEIRQFIIAQNLENAQIIIEFDLTSYPWSRNISHQMTSVMLREFPHYIGKFDTMIGVICPQNTFYSDYIARPVRRTALLDPTFQFVYECADGVLCNLYDVLLRF</sequence>